<dbReference type="InterPro" id="IPR035959">
    <property type="entry name" value="RutC-like_sf"/>
</dbReference>
<protein>
    <recommendedName>
        <fullName evidence="4">Enamine deaminase RidA, house cleaning of reactive enamine intermediates, YjgF/YER057c/UK114 family</fullName>
    </recommendedName>
</protein>
<evidence type="ECO:0000313" key="3">
    <source>
        <dbReference type="Proteomes" id="UP001156882"/>
    </source>
</evidence>
<dbReference type="Gene3D" id="3.30.1330.40">
    <property type="entry name" value="RutC-like"/>
    <property type="match status" value="1"/>
</dbReference>
<organism evidence="2 3">
    <name type="scientific">Labrys miyagiensis</name>
    <dbReference type="NCBI Taxonomy" id="346912"/>
    <lineage>
        <taxon>Bacteria</taxon>
        <taxon>Pseudomonadati</taxon>
        <taxon>Pseudomonadota</taxon>
        <taxon>Alphaproteobacteria</taxon>
        <taxon>Hyphomicrobiales</taxon>
        <taxon>Xanthobacteraceae</taxon>
        <taxon>Labrys</taxon>
    </lineage>
</organism>
<dbReference type="CDD" id="cd00448">
    <property type="entry name" value="YjgF_YER057c_UK114_family"/>
    <property type="match status" value="1"/>
</dbReference>
<accession>A0ABQ6CEG2</accession>
<evidence type="ECO:0008006" key="4">
    <source>
        <dbReference type="Google" id="ProtNLM"/>
    </source>
</evidence>
<dbReference type="Pfam" id="PF01042">
    <property type="entry name" value="Ribonuc_L-PSP"/>
    <property type="match status" value="1"/>
</dbReference>
<evidence type="ECO:0000256" key="1">
    <source>
        <dbReference type="ARBA" id="ARBA00010552"/>
    </source>
</evidence>
<dbReference type="EMBL" id="BSPC01000011">
    <property type="protein sequence ID" value="GLS18300.1"/>
    <property type="molecule type" value="Genomic_DNA"/>
</dbReference>
<comment type="caution">
    <text evidence="2">The sequence shown here is derived from an EMBL/GenBank/DDBJ whole genome shotgun (WGS) entry which is preliminary data.</text>
</comment>
<keyword evidence="3" id="KW-1185">Reference proteome</keyword>
<proteinExistence type="inferred from homology"/>
<dbReference type="SUPFAM" id="SSF55298">
    <property type="entry name" value="YjgF-like"/>
    <property type="match status" value="1"/>
</dbReference>
<comment type="similarity">
    <text evidence="1">Belongs to the RutC family.</text>
</comment>
<dbReference type="Proteomes" id="UP001156882">
    <property type="component" value="Unassembled WGS sequence"/>
</dbReference>
<gene>
    <name evidence="2" type="ORF">GCM10007874_13170</name>
</gene>
<name>A0ABQ6CEG2_9HYPH</name>
<dbReference type="PANTHER" id="PTHR11803:SF58">
    <property type="entry name" value="PROTEIN HMF1-RELATED"/>
    <property type="match status" value="1"/>
</dbReference>
<sequence>MTIESINPGTLPLPKNYAQVVVATGTKLVFVSGQEPEDINGDPVGRGDLAAQTRQVFDNIGQALSAAGARKNQVAKITFYVANYKREDLPILEEARVAFFGDHKTADVVLGVQALSHPDYLIEIDAFAVVDG</sequence>
<reference evidence="3" key="1">
    <citation type="journal article" date="2019" name="Int. J. Syst. Evol. Microbiol.">
        <title>The Global Catalogue of Microorganisms (GCM) 10K type strain sequencing project: providing services to taxonomists for standard genome sequencing and annotation.</title>
        <authorList>
            <consortium name="The Broad Institute Genomics Platform"/>
            <consortium name="The Broad Institute Genome Sequencing Center for Infectious Disease"/>
            <person name="Wu L."/>
            <person name="Ma J."/>
        </authorList>
    </citation>
    <scope>NUCLEOTIDE SEQUENCE [LARGE SCALE GENOMIC DNA]</scope>
    <source>
        <strain evidence="3">NBRC 101365</strain>
    </source>
</reference>
<evidence type="ECO:0000313" key="2">
    <source>
        <dbReference type="EMBL" id="GLS18300.1"/>
    </source>
</evidence>
<dbReference type="RefSeq" id="WP_284311118.1">
    <property type="nucleotide sequence ID" value="NZ_BSPC01000011.1"/>
</dbReference>
<dbReference type="PANTHER" id="PTHR11803">
    <property type="entry name" value="2-IMINOBUTANOATE/2-IMINOPROPANOATE DEAMINASE RIDA"/>
    <property type="match status" value="1"/>
</dbReference>
<dbReference type="InterPro" id="IPR006175">
    <property type="entry name" value="YjgF/YER057c/UK114"/>
</dbReference>